<dbReference type="AlphaFoldDB" id="A0A7M5XGC5"/>
<dbReference type="EnsemblMetazoa" id="CLYHEMT022907.1">
    <property type="protein sequence ID" value="CLYHEMP022907.1"/>
    <property type="gene ID" value="CLYHEMG022907"/>
</dbReference>
<evidence type="ECO:0000256" key="1">
    <source>
        <dbReference type="SAM" id="SignalP"/>
    </source>
</evidence>
<name>A0A7M5XGC5_9CNID</name>
<proteinExistence type="predicted"/>
<dbReference type="GeneID" id="136824126"/>
<keyword evidence="1" id="KW-0732">Signal</keyword>
<accession>A0A7M5XGC5</accession>
<feature type="chain" id="PRO_5029469404" evidence="1">
    <location>
        <begin position="19"/>
        <end position="284"/>
    </location>
</feature>
<dbReference type="RefSeq" id="XP_066936392.1">
    <property type="nucleotide sequence ID" value="XM_067080291.1"/>
</dbReference>
<keyword evidence="3" id="KW-1185">Reference proteome</keyword>
<sequence length="284" mass="32285">MKYFIAVLYLAYIATASADKCTDVYDSCVNATGSDPMSRFKCGMKYLRCRFNDMRSDEEIADELFDGEDKPECKVGFVDCMKAAQKAEDKMAARKMCIKNKYVCAKENAKEKYACLKKCKDVDGMKEKMRCAAKCFKKEEEEEAADELFDEGDKCTDVYNSCVKATGSDPMSRFKCGMKYLRCRFNDMRSDEEIADELFDGEDKPECKVGFVDCMKAARNAEDKMAASKVCFEKKAACIKDKLQPKIDCVNKCREELKSCRADGSSRMQCGYKFYKCVKPCKDA</sequence>
<organism evidence="2 3">
    <name type="scientific">Clytia hemisphaerica</name>
    <dbReference type="NCBI Taxonomy" id="252671"/>
    <lineage>
        <taxon>Eukaryota</taxon>
        <taxon>Metazoa</taxon>
        <taxon>Cnidaria</taxon>
        <taxon>Hydrozoa</taxon>
        <taxon>Hydroidolina</taxon>
        <taxon>Leptothecata</taxon>
        <taxon>Obeliida</taxon>
        <taxon>Clytiidae</taxon>
        <taxon>Clytia</taxon>
    </lineage>
</organism>
<protein>
    <submittedName>
        <fullName evidence="2">Uncharacterized protein</fullName>
    </submittedName>
</protein>
<dbReference type="Proteomes" id="UP000594262">
    <property type="component" value="Unplaced"/>
</dbReference>
<reference evidence="2" key="1">
    <citation type="submission" date="2021-01" db="UniProtKB">
        <authorList>
            <consortium name="EnsemblMetazoa"/>
        </authorList>
    </citation>
    <scope>IDENTIFICATION</scope>
</reference>
<evidence type="ECO:0000313" key="3">
    <source>
        <dbReference type="Proteomes" id="UP000594262"/>
    </source>
</evidence>
<feature type="signal peptide" evidence="1">
    <location>
        <begin position="1"/>
        <end position="18"/>
    </location>
</feature>
<evidence type="ECO:0000313" key="2">
    <source>
        <dbReference type="EnsemblMetazoa" id="CLYHEMP022907.1"/>
    </source>
</evidence>